<evidence type="ECO:0000313" key="3">
    <source>
        <dbReference type="Proteomes" id="UP000198575"/>
    </source>
</evidence>
<organism evidence="2 3">
    <name type="scientific">Dokdonella immobilis</name>
    <dbReference type="NCBI Taxonomy" id="578942"/>
    <lineage>
        <taxon>Bacteria</taxon>
        <taxon>Pseudomonadati</taxon>
        <taxon>Pseudomonadota</taxon>
        <taxon>Gammaproteobacteria</taxon>
        <taxon>Lysobacterales</taxon>
        <taxon>Rhodanobacteraceae</taxon>
        <taxon>Dokdonella</taxon>
    </lineage>
</organism>
<proteinExistence type="predicted"/>
<dbReference type="EMBL" id="FOVF01000060">
    <property type="protein sequence ID" value="SFN71778.1"/>
    <property type="molecule type" value="Genomic_DNA"/>
</dbReference>
<sequence>MNPSRNTYIVSRIVAGIVSTVGILTIVSAIVFYVLITFFANPIQSAIYKGPASGILFWGMSAGFIILAFGLLCRAVFHIAQSVGARE</sequence>
<evidence type="ECO:0000313" key="2">
    <source>
        <dbReference type="EMBL" id="SFN71778.1"/>
    </source>
</evidence>
<gene>
    <name evidence="2" type="ORF">SAMN05216289_1605</name>
</gene>
<reference evidence="2 3" key="1">
    <citation type="submission" date="2016-10" db="EMBL/GenBank/DDBJ databases">
        <authorList>
            <person name="de Groot N.N."/>
        </authorList>
    </citation>
    <scope>NUCLEOTIDE SEQUENCE [LARGE SCALE GENOMIC DNA]</scope>
    <source>
        <strain evidence="2 3">CGMCC 1.7659</strain>
    </source>
</reference>
<name>A0A1I5BAN2_9GAMM</name>
<accession>A0A1I5BAN2</accession>
<feature type="transmembrane region" description="Helical" evidence="1">
    <location>
        <begin position="12"/>
        <end position="35"/>
    </location>
</feature>
<protein>
    <submittedName>
        <fullName evidence="2">Uncharacterized protein</fullName>
    </submittedName>
</protein>
<feature type="transmembrane region" description="Helical" evidence="1">
    <location>
        <begin position="55"/>
        <end position="77"/>
    </location>
</feature>
<keyword evidence="1" id="KW-1133">Transmembrane helix</keyword>
<keyword evidence="1" id="KW-0472">Membrane</keyword>
<evidence type="ECO:0000256" key="1">
    <source>
        <dbReference type="SAM" id="Phobius"/>
    </source>
</evidence>
<dbReference type="STRING" id="578942.SAMN05216289_1605"/>
<keyword evidence="1" id="KW-0812">Transmembrane</keyword>
<dbReference type="Proteomes" id="UP000198575">
    <property type="component" value="Unassembled WGS sequence"/>
</dbReference>
<keyword evidence="3" id="KW-1185">Reference proteome</keyword>
<dbReference type="AlphaFoldDB" id="A0A1I5BAN2"/>